<dbReference type="Proteomes" id="UP001230504">
    <property type="component" value="Unassembled WGS sequence"/>
</dbReference>
<accession>A0AAD8PSI4</accession>
<keyword evidence="2" id="KW-1185">Reference proteome</keyword>
<organism evidence="1 2">
    <name type="scientific">Colletotrichum navitas</name>
    <dbReference type="NCBI Taxonomy" id="681940"/>
    <lineage>
        <taxon>Eukaryota</taxon>
        <taxon>Fungi</taxon>
        <taxon>Dikarya</taxon>
        <taxon>Ascomycota</taxon>
        <taxon>Pezizomycotina</taxon>
        <taxon>Sordariomycetes</taxon>
        <taxon>Hypocreomycetidae</taxon>
        <taxon>Glomerellales</taxon>
        <taxon>Glomerellaceae</taxon>
        <taxon>Colletotrichum</taxon>
        <taxon>Colletotrichum graminicola species complex</taxon>
    </lineage>
</organism>
<dbReference type="GeneID" id="85448251"/>
<sequence>MLLFKVVSVSLRLFNLFCSGASFTKPIRSPGGGDSHILWCYGCYYFISIEWMKFYLASATIIEIMRMATLKVFYYSNSSPTRCSSLWVLEIHYFDEERHLTWDDCLYTWRVMNDSSPDGTVIRFNDRSAYFDYLCVTGVPHQFTCVSKLGDDYISSSPNITCTMISRPEEPWKKSEVHMQDGQYCLYSGGKTYIG</sequence>
<dbReference type="RefSeq" id="XP_060411012.1">
    <property type="nucleotide sequence ID" value="XM_060564011.1"/>
</dbReference>
<protein>
    <submittedName>
        <fullName evidence="1">Uncharacterized protein</fullName>
    </submittedName>
</protein>
<dbReference type="EMBL" id="JAHLJV010000060">
    <property type="protein sequence ID" value="KAK1579934.1"/>
    <property type="molecule type" value="Genomic_DNA"/>
</dbReference>
<comment type="caution">
    <text evidence="1">The sequence shown here is derived from an EMBL/GenBank/DDBJ whole genome shotgun (WGS) entry which is preliminary data.</text>
</comment>
<reference evidence="1" key="1">
    <citation type="submission" date="2021-06" db="EMBL/GenBank/DDBJ databases">
        <title>Comparative genomics, transcriptomics and evolutionary studies reveal genomic signatures of adaptation to plant cell wall in hemibiotrophic fungi.</title>
        <authorList>
            <consortium name="DOE Joint Genome Institute"/>
            <person name="Baroncelli R."/>
            <person name="Diaz J.F."/>
            <person name="Benocci T."/>
            <person name="Peng M."/>
            <person name="Battaglia E."/>
            <person name="Haridas S."/>
            <person name="Andreopoulos W."/>
            <person name="Labutti K."/>
            <person name="Pangilinan J."/>
            <person name="Floch G.L."/>
            <person name="Makela M.R."/>
            <person name="Henrissat B."/>
            <person name="Grigoriev I.V."/>
            <person name="Crouch J.A."/>
            <person name="De Vries R.P."/>
            <person name="Sukno S.A."/>
            <person name="Thon M.R."/>
        </authorList>
    </citation>
    <scope>NUCLEOTIDE SEQUENCE</scope>
    <source>
        <strain evidence="1">CBS 125086</strain>
    </source>
</reference>
<proteinExistence type="predicted"/>
<evidence type="ECO:0000313" key="2">
    <source>
        <dbReference type="Proteomes" id="UP001230504"/>
    </source>
</evidence>
<evidence type="ECO:0000313" key="1">
    <source>
        <dbReference type="EMBL" id="KAK1579934.1"/>
    </source>
</evidence>
<dbReference type="AlphaFoldDB" id="A0AAD8PSI4"/>
<name>A0AAD8PSI4_9PEZI</name>
<gene>
    <name evidence="1" type="ORF">LY79DRAFT_672141</name>
</gene>